<dbReference type="RefSeq" id="XP_033690538.1">
    <property type="nucleotide sequence ID" value="XM_033827395.1"/>
</dbReference>
<evidence type="ECO:0000256" key="4">
    <source>
        <dbReference type="ARBA" id="ARBA00022801"/>
    </source>
</evidence>
<dbReference type="GeneID" id="54580725"/>
<keyword evidence="11" id="KW-1185">Reference proteome</keyword>
<feature type="binding site" evidence="7">
    <location>
        <position position="33"/>
    </location>
    <ligand>
        <name>Ca(2+)</name>
        <dbReference type="ChEBI" id="CHEBI:29108"/>
    </ligand>
</feature>
<dbReference type="GO" id="GO:0016811">
    <property type="term" value="F:hydrolase activity, acting on carbon-nitrogen (but not peptide) bonds, in linear amides"/>
    <property type="evidence" value="ECO:0007669"/>
    <property type="project" value="InterPro"/>
</dbReference>
<sequence length="334" mass="38883">MAARFFSWLPSVPYPPAQDGRWSPVTSTLNWCEEDYYLTIYSAEIVNTLTNLLFVYLAAKGIHMCLTNGHDTVFLVAYVGYLLVGSGSFLFHATLKYPMQLVDELSMIYTTCLMVYATFSYNKTRKYRTILAILLVSLALFITLYYHYLQDPTFHQTVYALLTVIVFFRAVYVMEVNIRPRLRSKEREAANPHSNGGVKSVQRREDSRDREILRQMWMMIACGLGIFLGGFWLWHLDNVHCTTLRRWRRQIGMPWGFFLEGHGWWHLMTGIGAYFYIVWGIWLRHCLNYKQEDYELVWPRMTTVPVVVKRNRHANSYANGHANGHANGSAKKGL</sequence>
<evidence type="ECO:0000256" key="3">
    <source>
        <dbReference type="ARBA" id="ARBA00022692"/>
    </source>
</evidence>
<keyword evidence="6 9" id="KW-0472">Membrane</keyword>
<name>A0A6A6IYN7_9PLEO</name>
<keyword evidence="7" id="KW-0106">Calcium</keyword>
<feature type="binding site" evidence="7">
    <location>
        <position position="31"/>
    </location>
    <ligand>
        <name>Ca(2+)</name>
        <dbReference type="ChEBI" id="CHEBI:29108"/>
    </ligand>
</feature>
<comment type="cofactor">
    <cofactor evidence="8">
        <name>Zn(2+)</name>
        <dbReference type="ChEBI" id="CHEBI:29105"/>
    </cofactor>
</comment>
<evidence type="ECO:0000313" key="11">
    <source>
        <dbReference type="Proteomes" id="UP000800094"/>
    </source>
</evidence>
<gene>
    <name evidence="10" type="ORF">BU26DRAFT_512506</name>
</gene>
<feature type="binding site" evidence="8">
    <location>
        <position position="266"/>
    </location>
    <ligand>
        <name>Zn(2+)</name>
        <dbReference type="ChEBI" id="CHEBI:29105"/>
        <note>catalytic</note>
    </ligand>
</feature>
<evidence type="ECO:0000256" key="8">
    <source>
        <dbReference type="PIRSR" id="PIRSR608901-2"/>
    </source>
</evidence>
<keyword evidence="4" id="KW-0378">Hydrolase</keyword>
<reference evidence="10" key="1">
    <citation type="journal article" date="2020" name="Stud. Mycol.">
        <title>101 Dothideomycetes genomes: a test case for predicting lifestyles and emergence of pathogens.</title>
        <authorList>
            <person name="Haridas S."/>
            <person name="Albert R."/>
            <person name="Binder M."/>
            <person name="Bloem J."/>
            <person name="Labutti K."/>
            <person name="Salamov A."/>
            <person name="Andreopoulos B."/>
            <person name="Baker S."/>
            <person name="Barry K."/>
            <person name="Bills G."/>
            <person name="Bluhm B."/>
            <person name="Cannon C."/>
            <person name="Castanera R."/>
            <person name="Culley D."/>
            <person name="Daum C."/>
            <person name="Ezra D."/>
            <person name="Gonzalez J."/>
            <person name="Henrissat B."/>
            <person name="Kuo A."/>
            <person name="Liang C."/>
            <person name="Lipzen A."/>
            <person name="Lutzoni F."/>
            <person name="Magnuson J."/>
            <person name="Mondo S."/>
            <person name="Nolan M."/>
            <person name="Ohm R."/>
            <person name="Pangilinan J."/>
            <person name="Park H.-J."/>
            <person name="Ramirez L."/>
            <person name="Alfaro M."/>
            <person name="Sun H."/>
            <person name="Tritt A."/>
            <person name="Yoshinaga Y."/>
            <person name="Zwiers L.-H."/>
            <person name="Turgeon B."/>
            <person name="Goodwin S."/>
            <person name="Spatafora J."/>
            <person name="Crous P."/>
            <person name="Grigoriev I."/>
        </authorList>
    </citation>
    <scope>NUCLEOTIDE SEQUENCE</scope>
    <source>
        <strain evidence="10">CBS 122368</strain>
    </source>
</reference>
<keyword evidence="7" id="KW-0479">Metal-binding</keyword>
<evidence type="ECO:0000256" key="9">
    <source>
        <dbReference type="SAM" id="Phobius"/>
    </source>
</evidence>
<comment type="similarity">
    <text evidence="2">Belongs to the alkaline ceramidase family.</text>
</comment>
<proteinExistence type="inferred from homology"/>
<evidence type="ECO:0000256" key="6">
    <source>
        <dbReference type="ARBA" id="ARBA00023136"/>
    </source>
</evidence>
<dbReference type="OrthoDB" id="187171at2759"/>
<dbReference type="AlphaFoldDB" id="A0A6A6IYN7"/>
<feature type="transmembrane region" description="Helical" evidence="9">
    <location>
        <begin position="129"/>
        <end position="148"/>
    </location>
</feature>
<comment type="subcellular location">
    <subcellularLocation>
        <location evidence="1">Membrane</location>
        <topology evidence="1">Multi-pass membrane protein</topology>
    </subcellularLocation>
</comment>
<organism evidence="10 11">
    <name type="scientific">Trematosphaeria pertusa</name>
    <dbReference type="NCBI Taxonomy" id="390896"/>
    <lineage>
        <taxon>Eukaryota</taxon>
        <taxon>Fungi</taxon>
        <taxon>Dikarya</taxon>
        <taxon>Ascomycota</taxon>
        <taxon>Pezizomycotina</taxon>
        <taxon>Dothideomycetes</taxon>
        <taxon>Pleosporomycetidae</taxon>
        <taxon>Pleosporales</taxon>
        <taxon>Massarineae</taxon>
        <taxon>Trematosphaeriaceae</taxon>
        <taxon>Trematosphaeria</taxon>
    </lineage>
</organism>
<dbReference type="InterPro" id="IPR008901">
    <property type="entry name" value="ACER"/>
</dbReference>
<feature type="binding site" evidence="8">
    <location>
        <position position="92"/>
    </location>
    <ligand>
        <name>Zn(2+)</name>
        <dbReference type="ChEBI" id="CHEBI:29105"/>
        <note>catalytic</note>
    </ligand>
</feature>
<feature type="transmembrane region" description="Helical" evidence="9">
    <location>
        <begin position="216"/>
        <end position="234"/>
    </location>
</feature>
<dbReference type="Proteomes" id="UP000800094">
    <property type="component" value="Unassembled WGS sequence"/>
</dbReference>
<evidence type="ECO:0000256" key="2">
    <source>
        <dbReference type="ARBA" id="ARBA00009780"/>
    </source>
</evidence>
<evidence type="ECO:0000256" key="7">
    <source>
        <dbReference type="PIRSR" id="PIRSR608901-1"/>
    </source>
</evidence>
<feature type="transmembrane region" description="Helical" evidence="9">
    <location>
        <begin position="36"/>
        <end position="59"/>
    </location>
</feature>
<evidence type="ECO:0000256" key="5">
    <source>
        <dbReference type="ARBA" id="ARBA00022989"/>
    </source>
</evidence>
<protein>
    <submittedName>
        <fullName evidence="10">Alkaline phytoceramidase</fullName>
    </submittedName>
</protein>
<dbReference type="EMBL" id="ML987189">
    <property type="protein sequence ID" value="KAF2255534.1"/>
    <property type="molecule type" value="Genomic_DNA"/>
</dbReference>
<keyword evidence="3 9" id="KW-0812">Transmembrane</keyword>
<evidence type="ECO:0000256" key="1">
    <source>
        <dbReference type="ARBA" id="ARBA00004141"/>
    </source>
</evidence>
<feature type="transmembrane region" description="Helical" evidence="9">
    <location>
        <begin position="71"/>
        <end position="93"/>
    </location>
</feature>
<feature type="transmembrane region" description="Helical" evidence="9">
    <location>
        <begin position="263"/>
        <end position="283"/>
    </location>
</feature>
<keyword evidence="5 9" id="KW-1133">Transmembrane helix</keyword>
<dbReference type="GO" id="GO:0046872">
    <property type="term" value="F:metal ion binding"/>
    <property type="evidence" value="ECO:0007669"/>
    <property type="project" value="UniProtKB-KW"/>
</dbReference>
<accession>A0A6A6IYN7</accession>
<feature type="binding site" evidence="7">
    <location>
        <position position="44"/>
    </location>
    <ligand>
        <name>Ca(2+)</name>
        <dbReference type="ChEBI" id="CHEBI:29108"/>
    </ligand>
</feature>
<feature type="transmembrane region" description="Helical" evidence="9">
    <location>
        <begin position="105"/>
        <end position="122"/>
    </location>
</feature>
<feature type="binding site" evidence="8">
    <location>
        <position position="262"/>
    </location>
    <ligand>
        <name>Zn(2+)</name>
        <dbReference type="ChEBI" id="CHEBI:29105"/>
        <note>catalytic</note>
    </ligand>
</feature>
<keyword evidence="8" id="KW-0862">Zinc</keyword>
<dbReference type="Pfam" id="PF05875">
    <property type="entry name" value="Ceramidase"/>
    <property type="match status" value="1"/>
</dbReference>
<evidence type="ECO:0000313" key="10">
    <source>
        <dbReference type="EMBL" id="KAF2255534.1"/>
    </source>
</evidence>
<dbReference type="GO" id="GO:0005789">
    <property type="term" value="C:endoplasmic reticulum membrane"/>
    <property type="evidence" value="ECO:0007669"/>
    <property type="project" value="TreeGrafter"/>
</dbReference>
<dbReference type="PANTHER" id="PTHR46187:SF3">
    <property type="entry name" value="ALKALINE CERAMIDASE 3"/>
    <property type="match status" value="1"/>
</dbReference>
<dbReference type="GO" id="GO:0046514">
    <property type="term" value="P:ceramide catabolic process"/>
    <property type="evidence" value="ECO:0007669"/>
    <property type="project" value="TreeGrafter"/>
</dbReference>
<feature type="transmembrane region" description="Helical" evidence="9">
    <location>
        <begin position="154"/>
        <end position="174"/>
    </location>
</feature>
<dbReference type="GO" id="GO:0046513">
    <property type="term" value="P:ceramide biosynthetic process"/>
    <property type="evidence" value="ECO:0007669"/>
    <property type="project" value="TreeGrafter"/>
</dbReference>
<dbReference type="PANTHER" id="PTHR46187">
    <property type="entry name" value="ALKALINE CERAMIDASE 3"/>
    <property type="match status" value="1"/>
</dbReference>